<dbReference type="InterPro" id="IPR007372">
    <property type="entry name" value="Lipid/polyisoprenoid-bd_YceI"/>
</dbReference>
<dbReference type="Proteomes" id="UP000548304">
    <property type="component" value="Unassembled WGS sequence"/>
</dbReference>
<dbReference type="PANTHER" id="PTHR34406">
    <property type="entry name" value="PROTEIN YCEI"/>
    <property type="match status" value="1"/>
</dbReference>
<evidence type="ECO:0000256" key="2">
    <source>
        <dbReference type="SAM" id="MobiDB-lite"/>
    </source>
</evidence>
<gene>
    <name evidence="4" type="ORF">FHR84_001969</name>
</gene>
<feature type="domain" description="Lipid/polyisoprenoid-binding YceI-like" evidence="3">
    <location>
        <begin position="128"/>
        <end position="294"/>
    </location>
</feature>
<dbReference type="Gene3D" id="2.60.40.1120">
    <property type="entry name" value="Carboxypeptidase-like, regulatory domain"/>
    <property type="match status" value="1"/>
</dbReference>
<dbReference type="Pfam" id="PF13620">
    <property type="entry name" value="CarboxypepD_reg"/>
    <property type="match status" value="1"/>
</dbReference>
<evidence type="ECO:0000259" key="3">
    <source>
        <dbReference type="SMART" id="SM00867"/>
    </source>
</evidence>
<dbReference type="SUPFAM" id="SSF49464">
    <property type="entry name" value="Carboxypeptidase regulatory domain-like"/>
    <property type="match status" value="1"/>
</dbReference>
<dbReference type="SUPFAM" id="SSF101874">
    <property type="entry name" value="YceI-like"/>
    <property type="match status" value="1"/>
</dbReference>
<dbReference type="SMART" id="SM00867">
    <property type="entry name" value="YceI"/>
    <property type="match status" value="1"/>
</dbReference>
<protein>
    <submittedName>
        <fullName evidence="4">Polyisoprenoid-binding protein YceI</fullName>
    </submittedName>
</protein>
<comment type="similarity">
    <text evidence="1">Belongs to the UPF0312 family.</text>
</comment>
<evidence type="ECO:0000313" key="4">
    <source>
        <dbReference type="EMBL" id="NYH78644.1"/>
    </source>
</evidence>
<reference evidence="4 5" key="1">
    <citation type="submission" date="2020-07" db="EMBL/GenBank/DDBJ databases">
        <title>Genomic Encyclopedia of Type Strains, Phase III (KMG-III): the genomes of soil and plant-associated and newly described type strains.</title>
        <authorList>
            <person name="Whitman W."/>
        </authorList>
    </citation>
    <scope>NUCLEOTIDE SEQUENCE [LARGE SCALE GENOMIC DNA]</scope>
    <source>
        <strain evidence="4 5">CECT 8576</strain>
    </source>
</reference>
<sequence>MVLSKLRQRGFTRSRKPGREGASNALPPTPLDGGTLSCQVHDEADRPLPEATVTVVNRLNQQAAVGTTDGYGFFLATVPPGQHKVSVTAGGYQRLGTRVEIRTNRHTSIGAVRLARDPESAALPEPGVWTFDPDHTEIRFIAQHIGMSKVHGAFRDLEGRIMVREPFEESKVEVAIDASSIDTGVRMRDEHLRSADFLDVANHPKLYFRSDRITQLRGDKWQISGNLTLRGNSSPVQLETTYLGTRSWNGTRTACHCTTELRREDFAVNWQQLLNKGIGVVGPTVQVKLDIQAVLEE</sequence>
<keyword evidence="5" id="KW-1185">Reference proteome</keyword>
<dbReference type="EMBL" id="JACBYW010000003">
    <property type="protein sequence ID" value="NYH78644.1"/>
    <property type="molecule type" value="Genomic_DNA"/>
</dbReference>
<dbReference type="Gene3D" id="2.40.128.110">
    <property type="entry name" value="Lipid/polyisoprenoid-binding, YceI-like"/>
    <property type="match status" value="1"/>
</dbReference>
<comment type="caution">
    <text evidence="4">The sequence shown here is derived from an EMBL/GenBank/DDBJ whole genome shotgun (WGS) entry which is preliminary data.</text>
</comment>
<evidence type="ECO:0000313" key="5">
    <source>
        <dbReference type="Proteomes" id="UP000548304"/>
    </source>
</evidence>
<evidence type="ECO:0000256" key="1">
    <source>
        <dbReference type="ARBA" id="ARBA00008812"/>
    </source>
</evidence>
<dbReference type="AlphaFoldDB" id="A0A852YU05"/>
<dbReference type="InterPro" id="IPR008969">
    <property type="entry name" value="CarboxyPept-like_regulatory"/>
</dbReference>
<dbReference type="Pfam" id="PF04264">
    <property type="entry name" value="YceI"/>
    <property type="match status" value="1"/>
</dbReference>
<organism evidence="4 5">
    <name type="scientific">Actinopolyspora biskrensis</name>
    <dbReference type="NCBI Taxonomy" id="1470178"/>
    <lineage>
        <taxon>Bacteria</taxon>
        <taxon>Bacillati</taxon>
        <taxon>Actinomycetota</taxon>
        <taxon>Actinomycetes</taxon>
        <taxon>Actinopolysporales</taxon>
        <taxon>Actinopolysporaceae</taxon>
        <taxon>Actinopolyspora</taxon>
    </lineage>
</organism>
<name>A0A852YU05_9ACTN</name>
<dbReference type="RefSeq" id="WP_179535118.1">
    <property type="nucleotide sequence ID" value="NZ_JACBYW010000003.1"/>
</dbReference>
<accession>A0A852YU05</accession>
<feature type="compositionally biased region" description="Basic residues" evidence="2">
    <location>
        <begin position="1"/>
        <end position="16"/>
    </location>
</feature>
<dbReference type="InterPro" id="IPR036761">
    <property type="entry name" value="TTHA0802/YceI-like_sf"/>
</dbReference>
<proteinExistence type="inferred from homology"/>
<feature type="region of interest" description="Disordered" evidence="2">
    <location>
        <begin position="1"/>
        <end position="33"/>
    </location>
</feature>
<dbReference type="PANTHER" id="PTHR34406:SF1">
    <property type="entry name" value="PROTEIN YCEI"/>
    <property type="match status" value="1"/>
</dbReference>